<evidence type="ECO:0000313" key="1">
    <source>
        <dbReference type="EnsemblPlants" id="AVESA.00010b.r2.6CG1135170.1.CDS.1"/>
    </source>
</evidence>
<accession>A0ACD5ZCW5</accession>
<name>A0ACD5ZCW5_AVESA</name>
<dbReference type="EnsemblPlants" id="AVESA.00010b.r2.6CG1135170.1">
    <property type="protein sequence ID" value="AVESA.00010b.r2.6CG1135170.1.CDS.1"/>
    <property type="gene ID" value="AVESA.00010b.r2.6CG1135170"/>
</dbReference>
<reference evidence="1" key="1">
    <citation type="submission" date="2021-05" db="EMBL/GenBank/DDBJ databases">
        <authorList>
            <person name="Scholz U."/>
            <person name="Mascher M."/>
            <person name="Fiebig A."/>
        </authorList>
    </citation>
    <scope>NUCLEOTIDE SEQUENCE [LARGE SCALE GENOMIC DNA]</scope>
</reference>
<dbReference type="Proteomes" id="UP001732700">
    <property type="component" value="Chromosome 6C"/>
</dbReference>
<sequence length="245" mass="26588">MSPWLSPGAAWFIFFNVLVGAIAVMSSSRARGQQQNGAHESAGTRRRLVRTASTVVLDTLRSISIFSFHSAADYSYSVAYSAPAPQLHHVQVQDRYDIFQDQEPREAAVPQLLREPETTSVAREESVAAPEASATASESQVGDGESSISLDEAYALARARRQAPTAAAAADTGASVPEKREPAVAEVKARPYGTDDVGCKAEVNARAEQFIRQFREELKLERINSILNYTHALRRGPVGSSDRLA</sequence>
<keyword evidence="2" id="KW-1185">Reference proteome</keyword>
<proteinExistence type="predicted"/>
<reference evidence="1" key="2">
    <citation type="submission" date="2025-09" db="UniProtKB">
        <authorList>
            <consortium name="EnsemblPlants"/>
        </authorList>
    </citation>
    <scope>IDENTIFICATION</scope>
</reference>
<evidence type="ECO:0000313" key="2">
    <source>
        <dbReference type="Proteomes" id="UP001732700"/>
    </source>
</evidence>
<protein>
    <submittedName>
        <fullName evidence="1">Uncharacterized protein</fullName>
    </submittedName>
</protein>
<organism evidence="1 2">
    <name type="scientific">Avena sativa</name>
    <name type="common">Oat</name>
    <dbReference type="NCBI Taxonomy" id="4498"/>
    <lineage>
        <taxon>Eukaryota</taxon>
        <taxon>Viridiplantae</taxon>
        <taxon>Streptophyta</taxon>
        <taxon>Embryophyta</taxon>
        <taxon>Tracheophyta</taxon>
        <taxon>Spermatophyta</taxon>
        <taxon>Magnoliopsida</taxon>
        <taxon>Liliopsida</taxon>
        <taxon>Poales</taxon>
        <taxon>Poaceae</taxon>
        <taxon>BOP clade</taxon>
        <taxon>Pooideae</taxon>
        <taxon>Poodae</taxon>
        <taxon>Poeae</taxon>
        <taxon>Poeae Chloroplast Group 1 (Aveneae type)</taxon>
        <taxon>Aveninae</taxon>
        <taxon>Avena</taxon>
    </lineage>
</organism>